<dbReference type="Proteomes" id="UP000005237">
    <property type="component" value="Unassembled WGS sequence"/>
</dbReference>
<protein>
    <submittedName>
        <fullName evidence="2">Uncharacterized protein</fullName>
    </submittedName>
</protein>
<dbReference type="AlphaFoldDB" id="A0A8R1ERN1"/>
<evidence type="ECO:0000313" key="3">
    <source>
        <dbReference type="Proteomes" id="UP000005237"/>
    </source>
</evidence>
<organism evidence="2 3">
    <name type="scientific">Caenorhabditis japonica</name>
    <dbReference type="NCBI Taxonomy" id="281687"/>
    <lineage>
        <taxon>Eukaryota</taxon>
        <taxon>Metazoa</taxon>
        <taxon>Ecdysozoa</taxon>
        <taxon>Nematoda</taxon>
        <taxon>Chromadorea</taxon>
        <taxon>Rhabditida</taxon>
        <taxon>Rhabditina</taxon>
        <taxon>Rhabditomorpha</taxon>
        <taxon>Rhabditoidea</taxon>
        <taxon>Rhabditidae</taxon>
        <taxon>Peloderinae</taxon>
        <taxon>Caenorhabditis</taxon>
    </lineage>
</organism>
<dbReference type="EnsemblMetazoa" id="CJA41376.1">
    <property type="protein sequence ID" value="CJA41376.1"/>
    <property type="gene ID" value="WBGene00217224"/>
</dbReference>
<sequence length="71" mass="8209">MSEDAETPLSAGSEDPNDSIERIGRKKRRLDYTEYSQDEEEEKMKTNGRTKKVKHIERKARPKQGTMGPSR</sequence>
<feature type="compositionally biased region" description="Basic residues" evidence="1">
    <location>
        <begin position="46"/>
        <end position="62"/>
    </location>
</feature>
<proteinExistence type="predicted"/>
<evidence type="ECO:0000256" key="1">
    <source>
        <dbReference type="SAM" id="MobiDB-lite"/>
    </source>
</evidence>
<accession>A0A8R1ERN1</accession>
<evidence type="ECO:0000313" key="2">
    <source>
        <dbReference type="EnsemblMetazoa" id="CJA41376.1"/>
    </source>
</evidence>
<reference evidence="3" key="1">
    <citation type="submission" date="2010-08" db="EMBL/GenBank/DDBJ databases">
        <authorList>
            <consortium name="Caenorhabditis japonica Sequencing Consortium"/>
            <person name="Wilson R.K."/>
        </authorList>
    </citation>
    <scope>NUCLEOTIDE SEQUENCE [LARGE SCALE GENOMIC DNA]</scope>
    <source>
        <strain evidence="3">DF5081</strain>
    </source>
</reference>
<keyword evidence="3" id="KW-1185">Reference proteome</keyword>
<reference evidence="2" key="2">
    <citation type="submission" date="2022-06" db="UniProtKB">
        <authorList>
            <consortium name="EnsemblMetazoa"/>
        </authorList>
    </citation>
    <scope>IDENTIFICATION</scope>
    <source>
        <strain evidence="2">DF5081</strain>
    </source>
</reference>
<feature type="region of interest" description="Disordered" evidence="1">
    <location>
        <begin position="1"/>
        <end position="71"/>
    </location>
</feature>
<name>A0A8R1ERN1_CAEJA</name>